<accession>A0A427TA67</accession>
<organism evidence="1 2">
    <name type="scientific">Amycolatopsis eburnea</name>
    <dbReference type="NCBI Taxonomy" id="2267691"/>
    <lineage>
        <taxon>Bacteria</taxon>
        <taxon>Bacillati</taxon>
        <taxon>Actinomycetota</taxon>
        <taxon>Actinomycetes</taxon>
        <taxon>Pseudonocardiales</taxon>
        <taxon>Pseudonocardiaceae</taxon>
        <taxon>Amycolatopsis</taxon>
    </lineage>
</organism>
<dbReference type="Proteomes" id="UP000267081">
    <property type="component" value="Unassembled WGS sequence"/>
</dbReference>
<protein>
    <submittedName>
        <fullName evidence="1">Uncharacterized protein</fullName>
    </submittedName>
</protein>
<name>A0A427TA67_9PSEU</name>
<dbReference type="OrthoDB" id="679907at2"/>
<dbReference type="RefSeq" id="WP_125308043.1">
    <property type="nucleotide sequence ID" value="NZ_RSEC01000036.1"/>
</dbReference>
<dbReference type="EMBL" id="RSEC01000036">
    <property type="protein sequence ID" value="RSD19321.1"/>
    <property type="molecule type" value="Genomic_DNA"/>
</dbReference>
<gene>
    <name evidence="1" type="ORF">EIY87_13495</name>
</gene>
<evidence type="ECO:0000313" key="2">
    <source>
        <dbReference type="Proteomes" id="UP000267081"/>
    </source>
</evidence>
<proteinExistence type="predicted"/>
<keyword evidence="2" id="KW-1185">Reference proteome</keyword>
<reference evidence="1 2" key="1">
    <citation type="submission" date="2018-12" db="EMBL/GenBank/DDBJ databases">
        <title>Amycolatopsis eburnea sp. nov. actinomycete associate with arbuscular mycorrhiza fungal spore.</title>
        <authorList>
            <person name="Lumyong S."/>
            <person name="Chaiya L."/>
        </authorList>
    </citation>
    <scope>NUCLEOTIDE SEQUENCE [LARGE SCALE GENOMIC DNA]</scope>
    <source>
        <strain evidence="1 2">GLM-1</strain>
    </source>
</reference>
<evidence type="ECO:0000313" key="1">
    <source>
        <dbReference type="EMBL" id="RSD19321.1"/>
    </source>
</evidence>
<comment type="caution">
    <text evidence="1">The sequence shown here is derived from an EMBL/GenBank/DDBJ whole genome shotgun (WGS) entry which is preliminary data.</text>
</comment>
<sequence length="206" mass="22551">MNEGELLAWCVVANVLAETTHGEGGQDVQRGLKHFAPGAKVWVLPPQWGDGGESVVVLGRHRGRGRGRLARLVVGRHHLEDFRVRGVYSPAVLRDLRLPLDDRAMRLWESEDEARRTAEWWNRMRAAQSGVRRPQARGRLVELLALLAEARSNLPWAAAELAGVADGVLRDEREAAAVERVLAQLATDGTAASAAAEARALLEKPA</sequence>
<dbReference type="AlphaFoldDB" id="A0A427TA67"/>